<dbReference type="Gene3D" id="6.20.430.10">
    <property type="match status" value="1"/>
</dbReference>
<comment type="caution">
    <text evidence="2">The sequence shown here is derived from an EMBL/GenBank/DDBJ whole genome shotgun (WGS) entry which is preliminary data.</text>
</comment>
<organism evidence="2 3">
    <name type="scientific">Cnephaeus nilssonii</name>
    <name type="common">Northern bat</name>
    <name type="synonym">Eptesicus nilssonii</name>
    <dbReference type="NCBI Taxonomy" id="3371016"/>
    <lineage>
        <taxon>Eukaryota</taxon>
        <taxon>Metazoa</taxon>
        <taxon>Chordata</taxon>
        <taxon>Craniata</taxon>
        <taxon>Vertebrata</taxon>
        <taxon>Euteleostomi</taxon>
        <taxon>Mammalia</taxon>
        <taxon>Eutheria</taxon>
        <taxon>Laurasiatheria</taxon>
        <taxon>Chiroptera</taxon>
        <taxon>Yangochiroptera</taxon>
        <taxon>Vespertilionidae</taxon>
        <taxon>Cnephaeus</taxon>
    </lineage>
</organism>
<feature type="region of interest" description="Disordered" evidence="1">
    <location>
        <begin position="1"/>
        <end position="46"/>
    </location>
</feature>
<gene>
    <name evidence="2" type="ORF">QTO34_015804</name>
</gene>
<reference evidence="2" key="1">
    <citation type="submission" date="2023-06" db="EMBL/GenBank/DDBJ databases">
        <title>Reference genome for the Northern bat (Eptesicus nilssonii), a most northern bat species.</title>
        <authorList>
            <person name="Laine V.N."/>
            <person name="Pulliainen A.T."/>
            <person name="Lilley T.M."/>
        </authorList>
    </citation>
    <scope>NUCLEOTIDE SEQUENCE</scope>
    <source>
        <strain evidence="2">BLF_Eptnil</strain>
        <tissue evidence="2">Kidney</tissue>
    </source>
</reference>
<accession>A0AA40LTI0</accession>
<evidence type="ECO:0000313" key="2">
    <source>
        <dbReference type="EMBL" id="KAK1343034.1"/>
    </source>
</evidence>
<evidence type="ECO:0000313" key="3">
    <source>
        <dbReference type="Proteomes" id="UP001177744"/>
    </source>
</evidence>
<sequence length="115" mass="12770">MDPGQQLPPQLAPQSGRAHCLGPGSQHPWGLRKCLTPPPPRTPDHAHQILLDTRSCTSEGTPRPDLKALFNAIMNPRTANISQTMPMKLPDSFFKLMEPKSYPNRPVLMQALQEP</sequence>
<proteinExistence type="predicted"/>
<feature type="compositionally biased region" description="Low complexity" evidence="1">
    <location>
        <begin position="1"/>
        <end position="14"/>
    </location>
</feature>
<dbReference type="Proteomes" id="UP001177744">
    <property type="component" value="Unassembled WGS sequence"/>
</dbReference>
<name>A0AA40LTI0_CNENI</name>
<keyword evidence="3" id="KW-1185">Reference proteome</keyword>
<dbReference type="EMBL" id="JAULJE010000005">
    <property type="protein sequence ID" value="KAK1343034.1"/>
    <property type="molecule type" value="Genomic_DNA"/>
</dbReference>
<evidence type="ECO:0000256" key="1">
    <source>
        <dbReference type="SAM" id="MobiDB-lite"/>
    </source>
</evidence>
<protein>
    <submittedName>
        <fullName evidence="2">Uncharacterized protein</fullName>
    </submittedName>
</protein>
<dbReference type="AlphaFoldDB" id="A0AA40LTI0"/>